<evidence type="ECO:0000313" key="1">
    <source>
        <dbReference type="EMBL" id="KAH6948352.1"/>
    </source>
</evidence>
<proteinExistence type="predicted"/>
<evidence type="ECO:0000313" key="2">
    <source>
        <dbReference type="Proteomes" id="UP000821845"/>
    </source>
</evidence>
<accession>A0ACB7TSH5</accession>
<dbReference type="EMBL" id="CM023481">
    <property type="protein sequence ID" value="KAH6948352.1"/>
    <property type="molecule type" value="Genomic_DNA"/>
</dbReference>
<reference evidence="1" key="1">
    <citation type="submission" date="2020-05" db="EMBL/GenBank/DDBJ databases">
        <title>Large-scale comparative analyses of tick genomes elucidate their genetic diversity and vector capacities.</title>
        <authorList>
            <person name="Jia N."/>
            <person name="Wang J."/>
            <person name="Shi W."/>
            <person name="Du L."/>
            <person name="Sun Y."/>
            <person name="Zhan W."/>
            <person name="Jiang J."/>
            <person name="Wang Q."/>
            <person name="Zhang B."/>
            <person name="Ji P."/>
            <person name="Sakyi L.B."/>
            <person name="Cui X."/>
            <person name="Yuan T."/>
            <person name="Jiang B."/>
            <person name="Yang W."/>
            <person name="Lam T.T.-Y."/>
            <person name="Chang Q."/>
            <person name="Ding S."/>
            <person name="Wang X."/>
            <person name="Zhu J."/>
            <person name="Ruan X."/>
            <person name="Zhao L."/>
            <person name="Wei J."/>
            <person name="Que T."/>
            <person name="Du C."/>
            <person name="Cheng J."/>
            <person name="Dai P."/>
            <person name="Han X."/>
            <person name="Huang E."/>
            <person name="Gao Y."/>
            <person name="Liu J."/>
            <person name="Shao H."/>
            <person name="Ye R."/>
            <person name="Li L."/>
            <person name="Wei W."/>
            <person name="Wang X."/>
            <person name="Wang C."/>
            <person name="Yang T."/>
            <person name="Huo Q."/>
            <person name="Li W."/>
            <person name="Guo W."/>
            <person name="Chen H."/>
            <person name="Zhou L."/>
            <person name="Ni X."/>
            <person name="Tian J."/>
            <person name="Zhou Y."/>
            <person name="Sheng Y."/>
            <person name="Liu T."/>
            <person name="Pan Y."/>
            <person name="Xia L."/>
            <person name="Li J."/>
            <person name="Zhao F."/>
            <person name="Cao W."/>
        </authorList>
    </citation>
    <scope>NUCLEOTIDE SEQUENCE</scope>
    <source>
        <strain evidence="1">Hyas-2018</strain>
    </source>
</reference>
<dbReference type="Proteomes" id="UP000821845">
    <property type="component" value="Chromosome 1"/>
</dbReference>
<sequence length="267" mass="30995">MHRHSAAWRHLSRLCLHKLCHQGAIHYVRDFPKMAKKIALNIYEAFRLERGVQRKCKFAHQEDGETHPGAAEVFRAKKSSGNYHDKMNGEHYEKLFSQKLLPQVPPSSAIVMHNPPYHFVKRDKLLRMSSLKRDIQAWLYEKGVTWCSNMVKAELMKLVDNVNICEDRYRVNCIAKAAGHLVVHLPPYHYQLNPIELLWSDVKGFVAGANKTFKLHDVEPLVWHGVKQVTAEKCKRYVEHVLNQEDLMRKLDHIIDDVVDHGNQRGG</sequence>
<gene>
    <name evidence="1" type="ORF">HPB50_023537</name>
</gene>
<name>A0ACB7TSH5_HYAAI</name>
<keyword evidence="2" id="KW-1185">Reference proteome</keyword>
<organism evidence="1 2">
    <name type="scientific">Hyalomma asiaticum</name>
    <name type="common">Tick</name>
    <dbReference type="NCBI Taxonomy" id="266040"/>
    <lineage>
        <taxon>Eukaryota</taxon>
        <taxon>Metazoa</taxon>
        <taxon>Ecdysozoa</taxon>
        <taxon>Arthropoda</taxon>
        <taxon>Chelicerata</taxon>
        <taxon>Arachnida</taxon>
        <taxon>Acari</taxon>
        <taxon>Parasitiformes</taxon>
        <taxon>Ixodida</taxon>
        <taxon>Ixodoidea</taxon>
        <taxon>Ixodidae</taxon>
        <taxon>Hyalomminae</taxon>
        <taxon>Hyalomma</taxon>
    </lineage>
</organism>
<comment type="caution">
    <text evidence="1">The sequence shown here is derived from an EMBL/GenBank/DDBJ whole genome shotgun (WGS) entry which is preliminary data.</text>
</comment>
<protein>
    <submittedName>
        <fullName evidence="1">Uncharacterized protein</fullName>
    </submittedName>
</protein>